<evidence type="ECO:0000313" key="3">
    <source>
        <dbReference type="Proteomes" id="UP001050975"/>
    </source>
</evidence>
<dbReference type="GO" id="GO:0004803">
    <property type="term" value="F:transposase activity"/>
    <property type="evidence" value="ECO:0007669"/>
    <property type="project" value="InterPro"/>
</dbReference>
<dbReference type="NCBIfam" id="NF047646">
    <property type="entry name" value="REP_Tyr_transpos"/>
    <property type="match status" value="1"/>
</dbReference>
<keyword evidence="3" id="KW-1185">Reference proteome</keyword>
<dbReference type="SUPFAM" id="SSF143422">
    <property type="entry name" value="Transposase IS200-like"/>
    <property type="match status" value="1"/>
</dbReference>
<dbReference type="Gene3D" id="3.30.70.1290">
    <property type="entry name" value="Transposase IS200-like"/>
    <property type="match status" value="1"/>
</dbReference>
<dbReference type="RefSeq" id="WP_226574854.1">
    <property type="nucleotide sequence ID" value="NZ_BLAY01000006.1"/>
</dbReference>
<dbReference type="AlphaFoldDB" id="A0AAV3X1Q6"/>
<dbReference type="InterPro" id="IPR036515">
    <property type="entry name" value="Transposase_17_sf"/>
</dbReference>
<protein>
    <recommendedName>
        <fullName evidence="1">Transposase IS200-like domain-containing protein</fullName>
    </recommendedName>
</protein>
<dbReference type="SMART" id="SM01321">
    <property type="entry name" value="Y1_Tnp"/>
    <property type="match status" value="1"/>
</dbReference>
<feature type="domain" description="Transposase IS200-like" evidence="1">
    <location>
        <begin position="9"/>
        <end position="142"/>
    </location>
</feature>
<dbReference type="EMBL" id="BLAY01000006">
    <property type="protein sequence ID" value="GET35944.1"/>
    <property type="molecule type" value="Genomic_DNA"/>
</dbReference>
<dbReference type="GO" id="GO:0006313">
    <property type="term" value="P:DNA transposition"/>
    <property type="evidence" value="ECO:0007669"/>
    <property type="project" value="InterPro"/>
</dbReference>
<dbReference type="InterPro" id="IPR002686">
    <property type="entry name" value="Transposase_17"/>
</dbReference>
<reference evidence="2" key="1">
    <citation type="submission" date="2019-10" db="EMBL/GenBank/DDBJ databases">
        <title>Draft genome sequece of Microseira wollei NIES-4236.</title>
        <authorList>
            <person name="Yamaguchi H."/>
            <person name="Suzuki S."/>
            <person name="Kawachi M."/>
        </authorList>
    </citation>
    <scope>NUCLEOTIDE SEQUENCE</scope>
    <source>
        <strain evidence="2">NIES-4236</strain>
    </source>
</reference>
<dbReference type="PANTHER" id="PTHR36966">
    <property type="entry name" value="REP-ASSOCIATED TYROSINE TRANSPOSASE"/>
    <property type="match status" value="1"/>
</dbReference>
<name>A0AAV3X1Q6_9CYAN</name>
<dbReference type="Proteomes" id="UP001050975">
    <property type="component" value="Unassembled WGS sequence"/>
</dbReference>
<evidence type="ECO:0000259" key="1">
    <source>
        <dbReference type="SMART" id="SM01321"/>
    </source>
</evidence>
<gene>
    <name evidence="2" type="ORF">MiSe_06920</name>
</gene>
<dbReference type="GO" id="GO:0043565">
    <property type="term" value="F:sequence-specific DNA binding"/>
    <property type="evidence" value="ECO:0007669"/>
    <property type="project" value="TreeGrafter"/>
</dbReference>
<organism evidence="2 3">
    <name type="scientific">Microseira wollei NIES-4236</name>
    <dbReference type="NCBI Taxonomy" id="2530354"/>
    <lineage>
        <taxon>Bacteria</taxon>
        <taxon>Bacillati</taxon>
        <taxon>Cyanobacteriota</taxon>
        <taxon>Cyanophyceae</taxon>
        <taxon>Oscillatoriophycideae</taxon>
        <taxon>Aerosakkonematales</taxon>
        <taxon>Aerosakkonemataceae</taxon>
        <taxon>Microseira</taxon>
    </lineage>
</organism>
<accession>A0AAV3X1Q6</accession>
<dbReference type="InterPro" id="IPR052715">
    <property type="entry name" value="RAYT_transposase"/>
</dbReference>
<evidence type="ECO:0000313" key="2">
    <source>
        <dbReference type="EMBL" id="GET35944.1"/>
    </source>
</evidence>
<dbReference type="PANTHER" id="PTHR36966:SF1">
    <property type="entry name" value="REP-ASSOCIATED TYROSINE TRANSPOSASE"/>
    <property type="match status" value="1"/>
</dbReference>
<proteinExistence type="predicted"/>
<comment type="caution">
    <text evidence="2">The sequence shown here is derived from an EMBL/GenBank/DDBJ whole genome shotgun (WGS) entry which is preliminary data.</text>
</comment>
<sequence length="177" mass="20930">MGRSRYHVLGNQPHFVTSTVVNWMPLFGQVELAQIILDSLAFLQRRQRLVLYGYVVMENHLHLIASAASLSKEIGDFKSFTARSIIDLLKAKQSDRILNQLKFYKLRHKTDQEYQLWQEGFHPQAILNQEMFRQKLDYIHYNPVKRGYVDDPAHWRYSSYRNYIGQPGLLEVELIDF</sequence>